<gene>
    <name evidence="1" type="ORF">TCM_021454</name>
</gene>
<dbReference type="InParanoid" id="A0A061EP86"/>
<reference evidence="1 2" key="1">
    <citation type="journal article" date="2013" name="Genome Biol.">
        <title>The genome sequence of the most widely cultivated cacao type and its use to identify candidate genes regulating pod color.</title>
        <authorList>
            <person name="Motamayor J.C."/>
            <person name="Mockaitis K."/>
            <person name="Schmutz J."/>
            <person name="Haiminen N."/>
            <person name="Iii D.L."/>
            <person name="Cornejo O."/>
            <person name="Findley S.D."/>
            <person name="Zheng P."/>
            <person name="Utro F."/>
            <person name="Royaert S."/>
            <person name="Saski C."/>
            <person name="Jenkins J."/>
            <person name="Podicheti R."/>
            <person name="Zhao M."/>
            <person name="Scheffler B.E."/>
            <person name="Stack J.C."/>
            <person name="Feltus F.A."/>
            <person name="Mustiga G.M."/>
            <person name="Amores F."/>
            <person name="Phillips W."/>
            <person name="Marelli J.P."/>
            <person name="May G.D."/>
            <person name="Shapiro H."/>
            <person name="Ma J."/>
            <person name="Bustamante C.D."/>
            <person name="Schnell R.J."/>
            <person name="Main D."/>
            <person name="Gilbert D."/>
            <person name="Parida L."/>
            <person name="Kuhn D.N."/>
        </authorList>
    </citation>
    <scope>NUCLEOTIDE SEQUENCE [LARGE SCALE GENOMIC DNA]</scope>
    <source>
        <strain evidence="2">cv. Matina 1-6</strain>
    </source>
</reference>
<protein>
    <submittedName>
        <fullName evidence="1">Uncharacterized protein</fullName>
    </submittedName>
</protein>
<dbReference type="EMBL" id="CM001882">
    <property type="protein sequence ID" value="EOY06855.1"/>
    <property type="molecule type" value="Genomic_DNA"/>
</dbReference>
<sequence length="108" mass="12906">MRKNGFKDLNPKEKEMLKSDQVFKRSRHVLQSHWYGQKHPKRRQMPFVGRKREDMPKFISSNSEIQQPTILLKEKRVPLLSVLITMIHCTGDKLILIFTWTRFSITLI</sequence>
<name>A0A061EP86_THECC</name>
<proteinExistence type="predicted"/>
<organism evidence="1 2">
    <name type="scientific">Theobroma cacao</name>
    <name type="common">Cacao</name>
    <name type="synonym">Cocoa</name>
    <dbReference type="NCBI Taxonomy" id="3641"/>
    <lineage>
        <taxon>Eukaryota</taxon>
        <taxon>Viridiplantae</taxon>
        <taxon>Streptophyta</taxon>
        <taxon>Embryophyta</taxon>
        <taxon>Tracheophyta</taxon>
        <taxon>Spermatophyta</taxon>
        <taxon>Magnoliopsida</taxon>
        <taxon>eudicotyledons</taxon>
        <taxon>Gunneridae</taxon>
        <taxon>Pentapetalae</taxon>
        <taxon>rosids</taxon>
        <taxon>malvids</taxon>
        <taxon>Malvales</taxon>
        <taxon>Malvaceae</taxon>
        <taxon>Byttnerioideae</taxon>
        <taxon>Theobroma</taxon>
    </lineage>
</organism>
<evidence type="ECO:0000313" key="2">
    <source>
        <dbReference type="Proteomes" id="UP000026915"/>
    </source>
</evidence>
<dbReference type="Proteomes" id="UP000026915">
    <property type="component" value="Chromosome 4"/>
</dbReference>
<dbReference type="Gramene" id="EOY06855">
    <property type="protein sequence ID" value="EOY06855"/>
    <property type="gene ID" value="TCM_021454"/>
</dbReference>
<evidence type="ECO:0000313" key="1">
    <source>
        <dbReference type="EMBL" id="EOY06855.1"/>
    </source>
</evidence>
<dbReference type="AlphaFoldDB" id="A0A061EP86"/>
<accession>A0A061EP86</accession>
<dbReference type="HOGENOM" id="CLU_2201825_0_0_1"/>
<keyword evidence="2" id="KW-1185">Reference proteome</keyword>